<keyword evidence="4" id="KW-0462">Maltose metabolism</keyword>
<comment type="caution">
    <text evidence="6">The sequence shown here is derived from an EMBL/GenBank/DDBJ whole genome shotgun (WGS) entry which is preliminary data.</text>
</comment>
<evidence type="ECO:0000256" key="4">
    <source>
        <dbReference type="ARBA" id="ARBA00026248"/>
    </source>
</evidence>
<dbReference type="FunFam" id="3.20.20.80:FF:000064">
    <property type="entry name" value="Oligo-1,6-glucosidase"/>
    <property type="match status" value="1"/>
</dbReference>
<dbReference type="GeneID" id="81442000"/>
<evidence type="ECO:0000259" key="5">
    <source>
        <dbReference type="SMART" id="SM00642"/>
    </source>
</evidence>
<gene>
    <name evidence="6" type="ORF">N7496_009908</name>
</gene>
<reference evidence="6" key="2">
    <citation type="journal article" date="2023" name="IMA Fungus">
        <title>Comparative genomic study of the Penicillium genus elucidates a diverse pangenome and 15 lateral gene transfer events.</title>
        <authorList>
            <person name="Petersen C."/>
            <person name="Sorensen T."/>
            <person name="Nielsen M.R."/>
            <person name="Sondergaard T.E."/>
            <person name="Sorensen J.L."/>
            <person name="Fitzpatrick D.A."/>
            <person name="Frisvad J.C."/>
            <person name="Nielsen K.L."/>
        </authorList>
    </citation>
    <scope>NUCLEOTIDE SEQUENCE</scope>
    <source>
        <strain evidence="6">IBT 29864</strain>
    </source>
</reference>
<feature type="domain" description="Glycosyl hydrolase family 13 catalytic" evidence="5">
    <location>
        <begin position="25"/>
        <end position="437"/>
    </location>
</feature>
<proteinExistence type="inferred from homology"/>
<dbReference type="EMBL" id="JAPZBS010000008">
    <property type="protein sequence ID" value="KAJ5364195.1"/>
    <property type="molecule type" value="Genomic_DNA"/>
</dbReference>
<evidence type="ECO:0000256" key="3">
    <source>
        <dbReference type="ARBA" id="ARBA00023295"/>
    </source>
</evidence>
<dbReference type="GO" id="GO:0005987">
    <property type="term" value="P:sucrose catabolic process"/>
    <property type="evidence" value="ECO:0007669"/>
    <property type="project" value="TreeGrafter"/>
</dbReference>
<dbReference type="Pfam" id="PF00128">
    <property type="entry name" value="Alpha-amylase"/>
    <property type="match status" value="1"/>
</dbReference>
<dbReference type="GO" id="GO:0000025">
    <property type="term" value="P:maltose catabolic process"/>
    <property type="evidence" value="ECO:0007669"/>
    <property type="project" value="TreeGrafter"/>
</dbReference>
<dbReference type="RefSeq" id="XP_056551821.1">
    <property type="nucleotide sequence ID" value="XM_056702821.1"/>
</dbReference>
<reference evidence="6" key="1">
    <citation type="submission" date="2022-11" db="EMBL/GenBank/DDBJ databases">
        <authorList>
            <person name="Petersen C."/>
        </authorList>
    </citation>
    <scope>NUCLEOTIDE SEQUENCE</scope>
    <source>
        <strain evidence="6">IBT 29864</strain>
    </source>
</reference>
<keyword evidence="2" id="KW-0378">Hydrolase</keyword>
<accession>A0A9W9V2K5</accession>
<dbReference type="PANTHER" id="PTHR10357:SF232">
    <property type="entry name" value="GLYCOSYL HYDROLASE FAMILY 13 CATALYTIC DOMAIN-CONTAINING PROTEIN"/>
    <property type="match status" value="1"/>
</dbReference>
<dbReference type="Gene3D" id="2.60.40.1180">
    <property type="entry name" value="Golgi alpha-mannosidase II"/>
    <property type="match status" value="1"/>
</dbReference>
<dbReference type="PANTHER" id="PTHR10357">
    <property type="entry name" value="ALPHA-AMYLASE FAMILY MEMBER"/>
    <property type="match status" value="1"/>
</dbReference>
<dbReference type="FunFam" id="3.90.400.10:FF:000003">
    <property type="entry name" value="Probable alpha-glucosidase (Maltase)"/>
    <property type="match status" value="1"/>
</dbReference>
<evidence type="ECO:0000256" key="2">
    <source>
        <dbReference type="ARBA" id="ARBA00022801"/>
    </source>
</evidence>
<evidence type="ECO:0000256" key="1">
    <source>
        <dbReference type="ARBA" id="ARBA00008061"/>
    </source>
</evidence>
<dbReference type="SUPFAM" id="SSF51445">
    <property type="entry name" value="(Trans)glycosidases"/>
    <property type="match status" value="1"/>
</dbReference>
<dbReference type="GO" id="GO:0004556">
    <property type="term" value="F:alpha-amylase activity"/>
    <property type="evidence" value="ECO:0007669"/>
    <property type="project" value="TreeGrafter"/>
</dbReference>
<dbReference type="SUPFAM" id="SSF51011">
    <property type="entry name" value="Glycosyl hydrolase domain"/>
    <property type="match status" value="1"/>
</dbReference>
<dbReference type="Proteomes" id="UP001147782">
    <property type="component" value="Unassembled WGS sequence"/>
</dbReference>
<protein>
    <submittedName>
        <fullName evidence="6">Alpha-glucosidase</fullName>
    </submittedName>
</protein>
<keyword evidence="7" id="KW-1185">Reference proteome</keyword>
<dbReference type="InterPro" id="IPR032091">
    <property type="entry name" value="Malt_amylase-like_C"/>
</dbReference>
<dbReference type="CDD" id="cd11333">
    <property type="entry name" value="AmyAc_SI_OligoGlu_DGase"/>
    <property type="match status" value="1"/>
</dbReference>
<dbReference type="GO" id="GO:0004574">
    <property type="term" value="F:oligo-1,6-glucosidase activity"/>
    <property type="evidence" value="ECO:0007669"/>
    <property type="project" value="TreeGrafter"/>
</dbReference>
<evidence type="ECO:0000313" key="6">
    <source>
        <dbReference type="EMBL" id="KAJ5364195.1"/>
    </source>
</evidence>
<dbReference type="Pfam" id="PF16657">
    <property type="entry name" value="Malt_amylase_C"/>
    <property type="match status" value="1"/>
</dbReference>
<dbReference type="SMART" id="SM00642">
    <property type="entry name" value="Aamy"/>
    <property type="match status" value="1"/>
</dbReference>
<name>A0A9W9V2K5_9EURO</name>
<dbReference type="InterPro" id="IPR045857">
    <property type="entry name" value="O16G_dom_2"/>
</dbReference>
<dbReference type="GO" id="GO:0004575">
    <property type="term" value="F:sucrose alpha-glucosidase activity"/>
    <property type="evidence" value="ECO:0007669"/>
    <property type="project" value="TreeGrafter"/>
</dbReference>
<dbReference type="InterPro" id="IPR017853">
    <property type="entry name" value="GH"/>
</dbReference>
<comment type="similarity">
    <text evidence="1">Belongs to the glycosyl hydrolase 13 family.</text>
</comment>
<dbReference type="AlphaFoldDB" id="A0A9W9V2K5"/>
<dbReference type="InterPro" id="IPR006047">
    <property type="entry name" value="GH13_cat_dom"/>
</dbReference>
<sequence length="579" mass="67042">MSPHQVQDPPTGQRRASWKEASVYQIWPASFKDSTGSGTGDLKGVISKVDYLKKLGVDVVWLSPIFESPQADMGYDISNYRVIDSRYGSIEDVDVLRDRLHERGMKLVMDLVMNHTSDQHEWFKQSRSSRDNKYRDWYIWKPARFDAQGNRQPPNNWVSHFQGNAWQWDECTGEYYLHLYGKEQPDLNWENPAVRREVHDTMRFWLDRGIDGFRFDVINFVSKGTEFPDSSSDFFPGSEFYAAGPRLHEYLQELGSILQEYDAFSVGEMPCVHDTKEIIKSVQQDRGEFNMIFHFELMDIDHGPEGKFHPGQWSLSDLKRTVNKWQQFMYQNNGWNALYMENHDQPRAVSRFANDSPEHRVQSAKMIAVFLGLQAGTPFVYQGQELGMHNVPTDWPMEEYQDIDCLNHWRLKGENADPETRAMFRREYQKKSRDNARTPVQWDSSQHAGFTSAEKPWMAVNPNYTAINAAAQLDDPNSVFNCWRSVLETRKKYKDIVVYGRFDLVDEKNDKIFAYSRTSPEGRVLVVCNFSAEKVEWVGISATVQEVIATTTGRSQEGLETAEGLQLEPFEAIAMLVTE</sequence>
<dbReference type="Gene3D" id="3.90.400.10">
    <property type="entry name" value="Oligo-1,6-glucosidase, Domain 2"/>
    <property type="match status" value="1"/>
</dbReference>
<keyword evidence="3" id="KW-0326">Glycosidase</keyword>
<dbReference type="Gene3D" id="3.20.20.80">
    <property type="entry name" value="Glycosidases"/>
    <property type="match status" value="1"/>
</dbReference>
<dbReference type="InterPro" id="IPR013780">
    <property type="entry name" value="Glyco_hydro_b"/>
</dbReference>
<dbReference type="GO" id="GO:0033934">
    <property type="term" value="F:glucan 1,4-alpha-maltotriohydrolase activity"/>
    <property type="evidence" value="ECO:0007669"/>
    <property type="project" value="TreeGrafter"/>
</dbReference>
<evidence type="ECO:0000313" key="7">
    <source>
        <dbReference type="Proteomes" id="UP001147782"/>
    </source>
</evidence>
<dbReference type="OrthoDB" id="1740265at2759"/>
<organism evidence="6 7">
    <name type="scientific">Penicillium cataractarum</name>
    <dbReference type="NCBI Taxonomy" id="2100454"/>
    <lineage>
        <taxon>Eukaryota</taxon>
        <taxon>Fungi</taxon>
        <taxon>Dikarya</taxon>
        <taxon>Ascomycota</taxon>
        <taxon>Pezizomycotina</taxon>
        <taxon>Eurotiomycetes</taxon>
        <taxon>Eurotiomycetidae</taxon>
        <taxon>Eurotiales</taxon>
        <taxon>Aspergillaceae</taxon>
        <taxon>Penicillium</taxon>
    </lineage>
</organism>